<keyword evidence="1" id="KW-0732">Signal</keyword>
<accession>A0A0D2WZ24</accession>
<evidence type="ECO:0000256" key="1">
    <source>
        <dbReference type="SAM" id="SignalP"/>
    </source>
</evidence>
<dbReference type="RefSeq" id="XP_011270972.1">
    <property type="nucleotide sequence ID" value="XM_011272670.1"/>
</dbReference>
<organism evidence="2 3">
    <name type="scientific">Capsaspora owczarzaki (strain ATCC 30864)</name>
    <dbReference type="NCBI Taxonomy" id="595528"/>
    <lineage>
        <taxon>Eukaryota</taxon>
        <taxon>Filasterea</taxon>
        <taxon>Capsaspora</taxon>
    </lineage>
</organism>
<evidence type="ECO:0000313" key="2">
    <source>
        <dbReference type="EMBL" id="KJE98448.1"/>
    </source>
</evidence>
<dbReference type="SUPFAM" id="SSF49899">
    <property type="entry name" value="Concanavalin A-like lectins/glucanases"/>
    <property type="match status" value="1"/>
</dbReference>
<evidence type="ECO:0000313" key="3">
    <source>
        <dbReference type="Proteomes" id="UP000008743"/>
    </source>
</evidence>
<name>A0A0D2WZ24_CAPO3</name>
<protein>
    <recommendedName>
        <fullName evidence="4">Laminin G domain-containing protein</fullName>
    </recommendedName>
</protein>
<dbReference type="PROSITE" id="PS51257">
    <property type="entry name" value="PROKAR_LIPOPROTEIN"/>
    <property type="match status" value="1"/>
</dbReference>
<reference evidence="3" key="1">
    <citation type="submission" date="2011-02" db="EMBL/GenBank/DDBJ databases">
        <title>The Genome Sequence of Capsaspora owczarzaki ATCC 30864.</title>
        <authorList>
            <person name="Russ C."/>
            <person name="Cuomo C."/>
            <person name="Burger G."/>
            <person name="Gray M.W."/>
            <person name="Holland P.W.H."/>
            <person name="King N."/>
            <person name="Lang F.B.F."/>
            <person name="Roger A.J."/>
            <person name="Ruiz-Trillo I."/>
            <person name="Young S.K."/>
            <person name="Zeng Q."/>
            <person name="Gargeya S."/>
            <person name="Alvarado L."/>
            <person name="Berlin A."/>
            <person name="Chapman S.B."/>
            <person name="Chen Z."/>
            <person name="Freedman E."/>
            <person name="Gellesch M."/>
            <person name="Goldberg J."/>
            <person name="Griggs A."/>
            <person name="Gujja S."/>
            <person name="Heilman E."/>
            <person name="Heiman D."/>
            <person name="Howarth C."/>
            <person name="Mehta T."/>
            <person name="Neiman D."/>
            <person name="Pearson M."/>
            <person name="Roberts A."/>
            <person name="Saif S."/>
            <person name="Shea T."/>
            <person name="Shenoy N."/>
            <person name="Sisk P."/>
            <person name="Stolte C."/>
            <person name="Sykes S."/>
            <person name="White J."/>
            <person name="Yandava C."/>
            <person name="Haas B."/>
            <person name="Nusbaum C."/>
            <person name="Birren B."/>
        </authorList>
    </citation>
    <scope>NUCLEOTIDE SEQUENCE</scope>
    <source>
        <strain evidence="3">ATCC 30864</strain>
    </source>
</reference>
<dbReference type="InParanoid" id="A0A0D2WZ24"/>
<dbReference type="AlphaFoldDB" id="A0A0D2WZ24"/>
<gene>
    <name evidence="2" type="ORF">CAOG_009251</name>
</gene>
<sequence length="159" mass="17911">MSPSKASSLACVLVAMLAMYAGLVSASCPSDEPAVFLGEKGYLTFPNVYGPVNNTRNKLFTHFAMDLKLRKGPSASREFRVFSVRHNYWVDFLDVWVNVLCDDSAQVVVNFNAGQGLMSFSADFSKLLNYKWHTLKVTTSPGRVFIYIDTEMVQEHYYL</sequence>
<evidence type="ECO:0008006" key="4">
    <source>
        <dbReference type="Google" id="ProtNLM"/>
    </source>
</evidence>
<feature type="non-terminal residue" evidence="2">
    <location>
        <position position="159"/>
    </location>
</feature>
<keyword evidence="3" id="KW-1185">Reference proteome</keyword>
<feature type="chain" id="PRO_5002266678" description="Laminin G domain-containing protein" evidence="1">
    <location>
        <begin position="27"/>
        <end position="159"/>
    </location>
</feature>
<proteinExistence type="predicted"/>
<feature type="signal peptide" evidence="1">
    <location>
        <begin position="1"/>
        <end position="26"/>
    </location>
</feature>
<dbReference type="InterPro" id="IPR013320">
    <property type="entry name" value="ConA-like_dom_sf"/>
</dbReference>
<dbReference type="EMBL" id="KE346439">
    <property type="protein sequence ID" value="KJE98448.1"/>
    <property type="molecule type" value="Genomic_DNA"/>
</dbReference>
<dbReference type="Proteomes" id="UP000008743">
    <property type="component" value="Unassembled WGS sequence"/>
</dbReference>